<name>A0A6B1DU00_9CHLR</name>
<dbReference type="SUPFAM" id="SSF54106">
    <property type="entry name" value="LysM domain"/>
    <property type="match status" value="1"/>
</dbReference>
<comment type="caution">
    <text evidence="2">The sequence shown here is derived from an EMBL/GenBank/DDBJ whole genome shotgun (WGS) entry which is preliminary data.</text>
</comment>
<dbReference type="PROSITE" id="PS51782">
    <property type="entry name" value="LYSM"/>
    <property type="match status" value="2"/>
</dbReference>
<evidence type="ECO:0000313" key="2">
    <source>
        <dbReference type="EMBL" id="MYD91199.1"/>
    </source>
</evidence>
<dbReference type="InterPro" id="IPR050570">
    <property type="entry name" value="Cell_wall_metabolism_enzyme"/>
</dbReference>
<dbReference type="CDD" id="cd12797">
    <property type="entry name" value="M23_peptidase"/>
    <property type="match status" value="1"/>
</dbReference>
<dbReference type="InterPro" id="IPR036779">
    <property type="entry name" value="LysM_dom_sf"/>
</dbReference>
<feature type="domain" description="LysM" evidence="1">
    <location>
        <begin position="188"/>
        <end position="235"/>
    </location>
</feature>
<dbReference type="InterPro" id="IPR016047">
    <property type="entry name" value="M23ase_b-sheet_dom"/>
</dbReference>
<dbReference type="GO" id="GO:0004222">
    <property type="term" value="F:metalloendopeptidase activity"/>
    <property type="evidence" value="ECO:0007669"/>
    <property type="project" value="TreeGrafter"/>
</dbReference>
<dbReference type="Pfam" id="PF01476">
    <property type="entry name" value="LysM"/>
    <property type="match status" value="2"/>
</dbReference>
<dbReference type="SUPFAM" id="SSF51261">
    <property type="entry name" value="Duplicated hybrid motif"/>
    <property type="match status" value="1"/>
</dbReference>
<dbReference type="EMBL" id="VXPY01000092">
    <property type="protein sequence ID" value="MYD91199.1"/>
    <property type="molecule type" value="Genomic_DNA"/>
</dbReference>
<dbReference type="CDD" id="cd00118">
    <property type="entry name" value="LysM"/>
    <property type="match status" value="2"/>
</dbReference>
<proteinExistence type="predicted"/>
<feature type="domain" description="LysM" evidence="1">
    <location>
        <begin position="137"/>
        <end position="182"/>
    </location>
</feature>
<evidence type="ECO:0000259" key="1">
    <source>
        <dbReference type="PROSITE" id="PS51782"/>
    </source>
</evidence>
<dbReference type="PANTHER" id="PTHR21666:SF270">
    <property type="entry name" value="MUREIN HYDROLASE ACTIVATOR ENVC"/>
    <property type="match status" value="1"/>
</dbReference>
<dbReference type="Gene3D" id="3.10.350.10">
    <property type="entry name" value="LysM domain"/>
    <property type="match status" value="2"/>
</dbReference>
<sequence>MLRPRPSSPDSPGATSTRLLLEQMPVLRAAPHSWISVLRQFRSLISIATVFAILVTVAVFQANVDLLHPLEDLSITALRSTVPGAELDTSAIIESTRTAGLLAQLNRPVPRAALNLVQDAAGPLDAASRVDPATGLERYVVERGDTVWGLAASRGLKRTTIQWANPSLDDISHLSVGDVLLIPAVDGAMHRIVPGDTLSQLANIYGADINDIVAYEPNRLASTATQLRVGMDLMIPGGVKPLRPTASRGASINFNIKAPTGALPATGIFLKPLDRSHITQGYWDAHKAIDYSSRTGAPIKTLDHGTVAYATYGWNYGYGNMVVVDHGNGYTSLYAHLSTVYVRQGQAVRQGEVLGTLGSTGNSTGPHLHLELRLNGVNVNPLGYLQQ</sequence>
<dbReference type="Gene3D" id="2.70.70.10">
    <property type="entry name" value="Glucose Permease (Domain IIA)"/>
    <property type="match status" value="1"/>
</dbReference>
<reference evidence="2" key="1">
    <citation type="submission" date="2019-09" db="EMBL/GenBank/DDBJ databases">
        <title>Characterisation of the sponge microbiome using genome-centric metagenomics.</title>
        <authorList>
            <person name="Engelberts J.P."/>
            <person name="Robbins S.J."/>
            <person name="De Goeij J.M."/>
            <person name="Aranda M."/>
            <person name="Bell S.C."/>
            <person name="Webster N.S."/>
        </authorList>
    </citation>
    <scope>NUCLEOTIDE SEQUENCE</scope>
    <source>
        <strain evidence="2">SB0662_bin_9</strain>
    </source>
</reference>
<organism evidence="2">
    <name type="scientific">Caldilineaceae bacterium SB0662_bin_9</name>
    <dbReference type="NCBI Taxonomy" id="2605258"/>
    <lineage>
        <taxon>Bacteria</taxon>
        <taxon>Bacillati</taxon>
        <taxon>Chloroflexota</taxon>
        <taxon>Caldilineae</taxon>
        <taxon>Caldilineales</taxon>
        <taxon>Caldilineaceae</taxon>
    </lineage>
</organism>
<dbReference type="InterPro" id="IPR018392">
    <property type="entry name" value="LysM"/>
</dbReference>
<dbReference type="PANTHER" id="PTHR21666">
    <property type="entry name" value="PEPTIDASE-RELATED"/>
    <property type="match status" value="1"/>
</dbReference>
<dbReference type="SMART" id="SM00257">
    <property type="entry name" value="LysM"/>
    <property type="match status" value="2"/>
</dbReference>
<dbReference type="AlphaFoldDB" id="A0A6B1DU00"/>
<dbReference type="InterPro" id="IPR011055">
    <property type="entry name" value="Dup_hybrid_motif"/>
</dbReference>
<protein>
    <submittedName>
        <fullName evidence="2">Peptidoglycan DD-metalloendopeptidase family protein</fullName>
    </submittedName>
</protein>
<accession>A0A6B1DU00</accession>
<dbReference type="Pfam" id="PF01551">
    <property type="entry name" value="Peptidase_M23"/>
    <property type="match status" value="1"/>
</dbReference>
<gene>
    <name evidence="2" type="ORF">F4Y08_12825</name>
</gene>